<dbReference type="InterPro" id="IPR037523">
    <property type="entry name" value="VOC_core"/>
</dbReference>
<dbReference type="InterPro" id="IPR052164">
    <property type="entry name" value="Anthracycline_SecMetBiosynth"/>
</dbReference>
<dbReference type="Pfam" id="PF00903">
    <property type="entry name" value="Glyoxalase"/>
    <property type="match status" value="1"/>
</dbReference>
<gene>
    <name evidence="2" type="ORF">METZ01_LOCUS91070</name>
</gene>
<dbReference type="InterPro" id="IPR029068">
    <property type="entry name" value="Glyas_Bleomycin-R_OHBP_Dase"/>
</dbReference>
<feature type="domain" description="VOC" evidence="1">
    <location>
        <begin position="4"/>
        <end position="115"/>
    </location>
</feature>
<protein>
    <recommendedName>
        <fullName evidence="1">VOC domain-containing protein</fullName>
    </recommendedName>
</protein>
<organism evidence="2">
    <name type="scientific">marine metagenome</name>
    <dbReference type="NCBI Taxonomy" id="408172"/>
    <lineage>
        <taxon>unclassified sequences</taxon>
        <taxon>metagenomes</taxon>
        <taxon>ecological metagenomes</taxon>
    </lineage>
</organism>
<dbReference type="Gene3D" id="3.10.180.10">
    <property type="entry name" value="2,3-Dihydroxybiphenyl 1,2-Dioxygenase, domain 1"/>
    <property type="match status" value="1"/>
</dbReference>
<evidence type="ECO:0000313" key="2">
    <source>
        <dbReference type="EMBL" id="SVA38216.1"/>
    </source>
</evidence>
<dbReference type="EMBL" id="UINC01008497">
    <property type="protein sequence ID" value="SVA38216.1"/>
    <property type="molecule type" value="Genomic_DNA"/>
</dbReference>
<dbReference type="PANTHER" id="PTHR33993:SF14">
    <property type="entry name" value="GB|AAF24581.1"/>
    <property type="match status" value="1"/>
</dbReference>
<name>A0A381VCW7_9ZZZZ</name>
<accession>A0A381VCW7</accession>
<dbReference type="PANTHER" id="PTHR33993">
    <property type="entry name" value="GLYOXALASE-RELATED"/>
    <property type="match status" value="1"/>
</dbReference>
<dbReference type="SUPFAM" id="SSF54593">
    <property type="entry name" value="Glyoxalase/Bleomycin resistance protein/Dihydroxybiphenyl dioxygenase"/>
    <property type="match status" value="1"/>
</dbReference>
<reference evidence="2" key="1">
    <citation type="submission" date="2018-05" db="EMBL/GenBank/DDBJ databases">
        <authorList>
            <person name="Lanie J.A."/>
            <person name="Ng W.-L."/>
            <person name="Kazmierczak K.M."/>
            <person name="Andrzejewski T.M."/>
            <person name="Davidsen T.M."/>
            <person name="Wayne K.J."/>
            <person name="Tettelin H."/>
            <person name="Glass J.I."/>
            <person name="Rusch D."/>
            <person name="Podicherti R."/>
            <person name="Tsui H.-C.T."/>
            <person name="Winkler M.E."/>
        </authorList>
    </citation>
    <scope>NUCLEOTIDE SEQUENCE</scope>
</reference>
<evidence type="ECO:0000259" key="1">
    <source>
        <dbReference type="PROSITE" id="PS51819"/>
    </source>
</evidence>
<sequence>MINKIGFISYTVSNLQQSIKFYQNLLGLELLLNDDRWAEFNISGQRFAIHEKTNGAIKHDQSAAIVYFEANPIETIVKDLQVKGVKFRGEIEVYSYGKLILFSDPDNNSLGLYEPPKKKP</sequence>
<proteinExistence type="predicted"/>
<dbReference type="PROSITE" id="PS51819">
    <property type="entry name" value="VOC"/>
    <property type="match status" value="1"/>
</dbReference>
<dbReference type="InterPro" id="IPR004360">
    <property type="entry name" value="Glyas_Fos-R_dOase_dom"/>
</dbReference>
<dbReference type="AlphaFoldDB" id="A0A381VCW7"/>